<evidence type="ECO:0000256" key="15">
    <source>
        <dbReference type="ARBA" id="ARBA00048988"/>
    </source>
</evidence>
<keyword evidence="12" id="KW-0413">Isomerase</keyword>
<evidence type="ECO:0000256" key="2">
    <source>
        <dbReference type="ARBA" id="ARBA00022723"/>
    </source>
</evidence>
<dbReference type="AlphaFoldDB" id="A0A3B0VU29"/>
<dbReference type="InterPro" id="IPR014016">
    <property type="entry name" value="UvrD-like_ATP-bd"/>
</dbReference>
<dbReference type="GO" id="GO:0016887">
    <property type="term" value="F:ATP hydrolysis activity"/>
    <property type="evidence" value="ECO:0007669"/>
    <property type="project" value="RHEA"/>
</dbReference>
<dbReference type="InterPro" id="IPR011604">
    <property type="entry name" value="PDDEXK-like_dom_sf"/>
</dbReference>
<dbReference type="NCBIfam" id="TIGR00609">
    <property type="entry name" value="recB"/>
    <property type="match status" value="1"/>
</dbReference>
<dbReference type="PANTHER" id="PTHR11070:SF23">
    <property type="entry name" value="RECBCD ENZYME SUBUNIT RECB"/>
    <property type="match status" value="1"/>
</dbReference>
<sequence length="1104" mass="128019">MNIFDLYTADLGGVKLIEASAGTGKTFTLSGLYIRYIVEKKLTPDKILVLTFTKAATAELKTRLRQQLIQCRNHLQDREIVDKAKQPQLYNLYESYRKQQTAIKYIELALICFDQAAIFTINGFCQKIIDDFNSDCGSPVFKELIVKKEQVKKYVYKFWRKQQKNTPQEFLAIIPPIDKVINKINGLLNKSHYRQVKPAINWHDTQKIYDIYCELAIQWQEQQQELLDYILSGDFHGGSYKIAARDNYAQDMVNFFSNFNGKVVRFCASYIESKLLKNSTLKPMPKFFGAFEQFYNQVIYTYPTQSTGNNLAISYMYECYKYVQQQLTTLRVEQGKFDYSDQIKVVHTSISSNPRLVNNIASQWQCIMVDEFQDTDNMQLDIFDKCFNDGKHDLIYVGDPKQAIYDFRGADVFVYNHAKKQTKQQFNLSTNWRSSDKMLAASNAMFNFPQSFKFPWLEFTASTPKVDQHMQLQDIYPPVAILDCEQESRKSMLATEIKRFLAAAQINQKAIQPENCAILVNYNKDALELYEYLLSQAIAVSLWSESGVFATQVAKQLYYLIRAINHPTQSNIFTTLHGMFFAVNLNKLPQLDMEKALSEFIDYRIASNSTNIVKVIEQIFDTKQVQARLLQRIDGERHFADLLHIIELLQEQIDLGNNHNQLQQWLATQIQQVETMENDELRKRRIESDSKKISIMTIHKSKGLEFEHIFIPYADKIKDSGSNENINLRASLATHDENDRGVLYWQHSKTAQKSHRFEKQAENIRNLYVAITRAKHRVYIGVDTTASSYKKLPITQLLNNIIDETKLCATVNPTKVYAKNQNITTTKLAKPNTFNRNLSKPQSIYSFSALMRKQSISHETTTEDVVADTLLDYNNYFQFPKGSTSGTMQHEILENLAFDSNITQISTEVIKQLKKYDFEHKWHDCLIQQINKILNTQLWANGCSLAQVQHSIDEMEFMLPIDSITNKQISSWLTQHRKTHTVFKQDKLAGYLTGFIDLVFEFNNKYYVVDYKSNYLGSTYKDYSTKNLKQAMQQHYYDLQYLLYCVALVKFLQITVNGFNYQQHFGGIAYLFTRGISGKPGQGIYTNKPDIKLINHMIGAFNVR</sequence>
<keyword evidence="6" id="KW-0347">Helicase</keyword>
<organism evidence="18">
    <name type="scientific">hydrothermal vent metagenome</name>
    <dbReference type="NCBI Taxonomy" id="652676"/>
    <lineage>
        <taxon>unclassified sequences</taxon>
        <taxon>metagenomes</taxon>
        <taxon>ecological metagenomes</taxon>
    </lineage>
</organism>
<dbReference type="SUPFAM" id="SSF52980">
    <property type="entry name" value="Restriction endonuclease-like"/>
    <property type="match status" value="1"/>
</dbReference>
<dbReference type="HAMAP" id="MF_01485">
    <property type="entry name" value="RecB"/>
    <property type="match status" value="1"/>
</dbReference>
<name>A0A3B0VU29_9ZZZZ</name>
<evidence type="ECO:0000256" key="9">
    <source>
        <dbReference type="ARBA" id="ARBA00022842"/>
    </source>
</evidence>
<keyword evidence="5 18" id="KW-0378">Hydrolase</keyword>
<dbReference type="SUPFAM" id="SSF52540">
    <property type="entry name" value="P-loop containing nucleoside triphosphate hydrolases"/>
    <property type="match status" value="1"/>
</dbReference>
<evidence type="ECO:0000259" key="16">
    <source>
        <dbReference type="PROSITE" id="PS51198"/>
    </source>
</evidence>
<reference evidence="18" key="1">
    <citation type="submission" date="2018-06" db="EMBL/GenBank/DDBJ databases">
        <authorList>
            <person name="Zhirakovskaya E."/>
        </authorList>
    </citation>
    <scope>NUCLEOTIDE SEQUENCE</scope>
</reference>
<dbReference type="PROSITE" id="PS51217">
    <property type="entry name" value="UVRD_HELICASE_CTER"/>
    <property type="match status" value="1"/>
</dbReference>
<evidence type="ECO:0000256" key="13">
    <source>
        <dbReference type="ARBA" id="ARBA00034617"/>
    </source>
</evidence>
<keyword evidence="8" id="KW-0067">ATP-binding</keyword>
<dbReference type="InterPro" id="IPR027417">
    <property type="entry name" value="P-loop_NTPase"/>
</dbReference>
<evidence type="ECO:0000256" key="8">
    <source>
        <dbReference type="ARBA" id="ARBA00022840"/>
    </source>
</evidence>
<dbReference type="InterPro" id="IPR000212">
    <property type="entry name" value="DNA_helicase_UvrD/REP"/>
</dbReference>
<evidence type="ECO:0000256" key="12">
    <source>
        <dbReference type="ARBA" id="ARBA00023235"/>
    </source>
</evidence>
<evidence type="ECO:0000313" key="18">
    <source>
        <dbReference type="EMBL" id="VAW40369.1"/>
    </source>
</evidence>
<comment type="catalytic activity">
    <reaction evidence="15">
        <text>ATP + H2O = ADP + phosphate + H(+)</text>
        <dbReference type="Rhea" id="RHEA:13065"/>
        <dbReference type="ChEBI" id="CHEBI:15377"/>
        <dbReference type="ChEBI" id="CHEBI:15378"/>
        <dbReference type="ChEBI" id="CHEBI:30616"/>
        <dbReference type="ChEBI" id="CHEBI:43474"/>
        <dbReference type="ChEBI" id="CHEBI:456216"/>
        <dbReference type="EC" id="5.6.2.4"/>
    </reaction>
</comment>
<dbReference type="Gene3D" id="3.40.50.300">
    <property type="entry name" value="P-loop containing nucleotide triphosphate hydrolases"/>
    <property type="match status" value="2"/>
</dbReference>
<keyword evidence="7" id="KW-0269">Exonuclease</keyword>
<evidence type="ECO:0000256" key="7">
    <source>
        <dbReference type="ARBA" id="ARBA00022839"/>
    </source>
</evidence>
<dbReference type="Gene3D" id="1.10.3170.10">
    <property type="entry name" value="Recbcd, chain B, domain 2"/>
    <property type="match status" value="1"/>
</dbReference>
<dbReference type="Pfam" id="PF00580">
    <property type="entry name" value="UvrD-helicase"/>
    <property type="match status" value="1"/>
</dbReference>
<proteinExistence type="inferred from homology"/>
<dbReference type="Pfam" id="PF13361">
    <property type="entry name" value="UvrD_C"/>
    <property type="match status" value="2"/>
</dbReference>
<dbReference type="PANTHER" id="PTHR11070">
    <property type="entry name" value="UVRD / RECB / PCRA DNA HELICASE FAMILY MEMBER"/>
    <property type="match status" value="1"/>
</dbReference>
<dbReference type="GO" id="GO:0005829">
    <property type="term" value="C:cytosol"/>
    <property type="evidence" value="ECO:0007669"/>
    <property type="project" value="TreeGrafter"/>
</dbReference>
<evidence type="ECO:0000256" key="10">
    <source>
        <dbReference type="ARBA" id="ARBA00023125"/>
    </source>
</evidence>
<dbReference type="GO" id="GO:0005524">
    <property type="term" value="F:ATP binding"/>
    <property type="evidence" value="ECO:0007669"/>
    <property type="project" value="UniProtKB-KW"/>
</dbReference>
<evidence type="ECO:0000256" key="3">
    <source>
        <dbReference type="ARBA" id="ARBA00022741"/>
    </source>
</evidence>
<keyword evidence="9" id="KW-0460">Magnesium</keyword>
<evidence type="ECO:0000256" key="14">
    <source>
        <dbReference type="ARBA" id="ARBA00034808"/>
    </source>
</evidence>
<dbReference type="Gene3D" id="1.10.486.10">
    <property type="entry name" value="PCRA, domain 4"/>
    <property type="match status" value="1"/>
</dbReference>
<keyword evidence="1" id="KW-0540">Nuclease</keyword>
<evidence type="ECO:0000259" key="17">
    <source>
        <dbReference type="PROSITE" id="PS51217"/>
    </source>
</evidence>
<feature type="domain" description="UvrD-like helicase ATP-binding" evidence="16">
    <location>
        <begin position="1"/>
        <end position="435"/>
    </location>
</feature>
<gene>
    <name evidence="18" type="ORF">MNBD_GAMMA01-1194</name>
</gene>
<accession>A0A3B0VU29</accession>
<dbReference type="EMBL" id="UOEW01000267">
    <property type="protein sequence ID" value="VAW40369.1"/>
    <property type="molecule type" value="Genomic_DNA"/>
</dbReference>
<dbReference type="GO" id="GO:0046872">
    <property type="term" value="F:metal ion binding"/>
    <property type="evidence" value="ECO:0007669"/>
    <property type="project" value="UniProtKB-KW"/>
</dbReference>
<comment type="catalytic activity">
    <reaction evidence="13">
        <text>Couples ATP hydrolysis with the unwinding of duplex DNA by translocating in the 3'-5' direction.</text>
        <dbReference type="EC" id="5.6.2.4"/>
    </reaction>
</comment>
<keyword evidence="3" id="KW-0547">Nucleotide-binding</keyword>
<dbReference type="InterPro" id="IPR011335">
    <property type="entry name" value="Restrct_endonuc-II-like"/>
</dbReference>
<dbReference type="GO" id="GO:0043138">
    <property type="term" value="F:3'-5' DNA helicase activity"/>
    <property type="evidence" value="ECO:0007669"/>
    <property type="project" value="UniProtKB-EC"/>
</dbReference>
<dbReference type="InterPro" id="IPR014017">
    <property type="entry name" value="DNA_helicase_UvrD-like_C"/>
</dbReference>
<feature type="domain" description="UvrD-like helicase C-terminal" evidence="17">
    <location>
        <begin position="436"/>
        <end position="703"/>
    </location>
</feature>
<protein>
    <recommendedName>
        <fullName evidence="14">DNA 3'-5' helicase</fullName>
        <ecNumber evidence="14">5.6.2.4</ecNumber>
    </recommendedName>
</protein>
<evidence type="ECO:0000256" key="6">
    <source>
        <dbReference type="ARBA" id="ARBA00022806"/>
    </source>
</evidence>
<dbReference type="Pfam" id="PF12705">
    <property type="entry name" value="PDDEXK_1"/>
    <property type="match status" value="1"/>
</dbReference>
<dbReference type="GO" id="GO:0000725">
    <property type="term" value="P:recombinational repair"/>
    <property type="evidence" value="ECO:0007669"/>
    <property type="project" value="TreeGrafter"/>
</dbReference>
<dbReference type="InterPro" id="IPR004586">
    <property type="entry name" value="RecB"/>
</dbReference>
<evidence type="ECO:0000256" key="1">
    <source>
        <dbReference type="ARBA" id="ARBA00022722"/>
    </source>
</evidence>
<dbReference type="EC" id="5.6.2.4" evidence="14"/>
<evidence type="ECO:0000256" key="5">
    <source>
        <dbReference type="ARBA" id="ARBA00022801"/>
    </source>
</evidence>
<dbReference type="GO" id="GO:0009338">
    <property type="term" value="C:exodeoxyribonuclease V complex"/>
    <property type="evidence" value="ECO:0007669"/>
    <property type="project" value="TreeGrafter"/>
</dbReference>
<dbReference type="CDD" id="cd22352">
    <property type="entry name" value="RecB_C-like"/>
    <property type="match status" value="1"/>
</dbReference>
<evidence type="ECO:0000256" key="11">
    <source>
        <dbReference type="ARBA" id="ARBA00023204"/>
    </source>
</evidence>
<dbReference type="PROSITE" id="PS51198">
    <property type="entry name" value="UVRD_HELICASE_ATP_BIND"/>
    <property type="match status" value="1"/>
</dbReference>
<keyword evidence="10" id="KW-0238">DNA-binding</keyword>
<keyword evidence="4" id="KW-0227">DNA damage</keyword>
<dbReference type="InterPro" id="IPR038726">
    <property type="entry name" value="PDDEXK_AddAB-type"/>
</dbReference>
<keyword evidence="11" id="KW-0234">DNA repair</keyword>
<dbReference type="GO" id="GO:0008854">
    <property type="term" value="F:exodeoxyribonuclease V activity"/>
    <property type="evidence" value="ECO:0007669"/>
    <property type="project" value="InterPro"/>
</dbReference>
<dbReference type="GO" id="GO:0003677">
    <property type="term" value="F:DNA binding"/>
    <property type="evidence" value="ECO:0007669"/>
    <property type="project" value="UniProtKB-KW"/>
</dbReference>
<dbReference type="Gene3D" id="3.90.320.10">
    <property type="match status" value="1"/>
</dbReference>
<evidence type="ECO:0000256" key="4">
    <source>
        <dbReference type="ARBA" id="ARBA00022763"/>
    </source>
</evidence>
<keyword evidence="2" id="KW-0479">Metal-binding</keyword>